<organism evidence="3 5">
    <name type="scientific">Schizosaccharomyces japonicus (strain yFS275 / FY16936)</name>
    <name type="common">Fission yeast</name>
    <dbReference type="NCBI Taxonomy" id="402676"/>
    <lineage>
        <taxon>Eukaryota</taxon>
        <taxon>Fungi</taxon>
        <taxon>Dikarya</taxon>
        <taxon>Ascomycota</taxon>
        <taxon>Taphrinomycotina</taxon>
        <taxon>Schizosaccharomycetes</taxon>
        <taxon>Schizosaccharomycetales</taxon>
        <taxon>Schizosaccharomycetaceae</taxon>
        <taxon>Schizosaccharomyces</taxon>
    </lineage>
</organism>
<protein>
    <submittedName>
        <fullName evidence="3">Uncharacterized protein</fullName>
    </submittedName>
</protein>
<keyword evidence="2" id="KW-0812">Transmembrane</keyword>
<name>T0RSU3_SCHJY</name>
<dbReference type="AlphaFoldDB" id="T0RSU3"/>
<proteinExistence type="predicted"/>
<keyword evidence="2" id="KW-0472">Membrane</keyword>
<evidence type="ECO:0000256" key="2">
    <source>
        <dbReference type="SAM" id="Phobius"/>
    </source>
</evidence>
<evidence type="ECO:0000313" key="5">
    <source>
        <dbReference type="Proteomes" id="UP000001744"/>
    </source>
</evidence>
<dbReference type="Proteomes" id="UP000001744">
    <property type="component" value="Unassembled WGS sequence"/>
</dbReference>
<keyword evidence="5" id="KW-1185">Reference proteome</keyword>
<dbReference type="JaponicusDB" id="SJAG_06097">
    <property type="gene designation" value="new25"/>
</dbReference>
<dbReference type="RefSeq" id="XP_011048997.1">
    <property type="nucleotide sequence ID" value="XM_011050695.1"/>
</dbReference>
<feature type="region of interest" description="Disordered" evidence="1">
    <location>
        <begin position="47"/>
        <end position="69"/>
    </location>
</feature>
<feature type="compositionally biased region" description="Low complexity" evidence="1">
    <location>
        <begin position="52"/>
        <end position="69"/>
    </location>
</feature>
<feature type="transmembrane region" description="Helical" evidence="2">
    <location>
        <begin position="12"/>
        <end position="32"/>
    </location>
</feature>
<dbReference type="EMBL" id="KE651167">
    <property type="protein sequence ID" value="EQC53005.1"/>
    <property type="molecule type" value="Genomic_DNA"/>
</dbReference>
<dbReference type="VEuPathDB" id="FungiDB:SJAG_06097"/>
<keyword evidence="2" id="KW-1133">Transmembrane helix</keyword>
<evidence type="ECO:0000313" key="4">
    <source>
        <dbReference type="JaponicusDB" id="SJAG_06097"/>
    </source>
</evidence>
<dbReference type="HOGENOM" id="CLU_2777381_0_0_1"/>
<sequence length="69" mass="7251">MPRTIASRVNKITQVLTIAFATAILAATIPFFRSPQLGTHQDEVVREQTAASLSSTSSSSSTLSSPSDA</sequence>
<accession>T0RSU3</accession>
<evidence type="ECO:0000313" key="3">
    <source>
        <dbReference type="EMBL" id="EQC53005.1"/>
    </source>
</evidence>
<reference evidence="3 5" key="1">
    <citation type="journal article" date="2011" name="Science">
        <title>Comparative functional genomics of the fission yeasts.</title>
        <authorList>
            <person name="Rhind N."/>
            <person name="Chen Z."/>
            <person name="Yassour M."/>
            <person name="Thompson D.A."/>
            <person name="Haas B.J."/>
            <person name="Habib N."/>
            <person name="Wapinski I."/>
            <person name="Roy S."/>
            <person name="Lin M.F."/>
            <person name="Heiman D.I."/>
            <person name="Young S.K."/>
            <person name="Furuya K."/>
            <person name="Guo Y."/>
            <person name="Pidoux A."/>
            <person name="Chen H.M."/>
            <person name="Robbertse B."/>
            <person name="Goldberg J.M."/>
            <person name="Aoki K."/>
            <person name="Bayne E.H."/>
            <person name="Berlin A.M."/>
            <person name="Desjardins C.A."/>
            <person name="Dobbs E."/>
            <person name="Dukaj L."/>
            <person name="Fan L."/>
            <person name="FitzGerald M.G."/>
            <person name="French C."/>
            <person name="Gujja S."/>
            <person name="Hansen K."/>
            <person name="Keifenheim D."/>
            <person name="Levin J.Z."/>
            <person name="Mosher R.A."/>
            <person name="Mueller C.A."/>
            <person name="Pfiffner J."/>
            <person name="Priest M."/>
            <person name="Russ C."/>
            <person name="Smialowska A."/>
            <person name="Swoboda P."/>
            <person name="Sykes S.M."/>
            <person name="Vaughn M."/>
            <person name="Vengrova S."/>
            <person name="Yoder R."/>
            <person name="Zeng Q."/>
            <person name="Allshire R."/>
            <person name="Baulcombe D."/>
            <person name="Birren B.W."/>
            <person name="Brown W."/>
            <person name="Ekwall K."/>
            <person name="Kellis M."/>
            <person name="Leatherwood J."/>
            <person name="Levin H."/>
            <person name="Margalit H."/>
            <person name="Martienssen R."/>
            <person name="Nieduszynski C.A."/>
            <person name="Spatafora J.W."/>
            <person name="Friedman N."/>
            <person name="Dalgaard J.Z."/>
            <person name="Baumann P."/>
            <person name="Niki H."/>
            <person name="Regev A."/>
            <person name="Nusbaum C."/>
        </authorList>
    </citation>
    <scope>NUCLEOTIDE SEQUENCE [LARGE SCALE GENOMIC DNA]</scope>
    <source>
        <strain evidence="5">yFS275 / FY16936</strain>
    </source>
</reference>
<evidence type="ECO:0000256" key="1">
    <source>
        <dbReference type="SAM" id="MobiDB-lite"/>
    </source>
</evidence>
<dbReference type="GeneID" id="22831110"/>
<gene>
    <name evidence="4" type="primary">new25</name>
    <name evidence="3" type="ORF">SJAG_06097</name>
</gene>